<dbReference type="AlphaFoldDB" id="A0A4Z1DZB6"/>
<organism evidence="1 2">
    <name type="scientific">Streptococcus rubneri</name>
    <dbReference type="NCBI Taxonomy" id="1234680"/>
    <lineage>
        <taxon>Bacteria</taxon>
        <taxon>Bacillati</taxon>
        <taxon>Bacillota</taxon>
        <taxon>Bacilli</taxon>
        <taxon>Lactobacillales</taxon>
        <taxon>Streptococcaceae</taxon>
        <taxon>Streptococcus</taxon>
    </lineage>
</organism>
<keyword evidence="2" id="KW-1185">Reference proteome</keyword>
<protein>
    <submittedName>
        <fullName evidence="1">Uncharacterized protein</fullName>
    </submittedName>
</protein>
<gene>
    <name evidence="1" type="ORF">E5S68_01190</name>
</gene>
<dbReference type="Proteomes" id="UP000297986">
    <property type="component" value="Unassembled WGS sequence"/>
</dbReference>
<dbReference type="EMBL" id="SRRP01000001">
    <property type="protein sequence ID" value="TGN92859.1"/>
    <property type="molecule type" value="Genomic_DNA"/>
</dbReference>
<evidence type="ECO:0000313" key="1">
    <source>
        <dbReference type="EMBL" id="TGN92859.1"/>
    </source>
</evidence>
<comment type="caution">
    <text evidence="1">The sequence shown here is derived from an EMBL/GenBank/DDBJ whole genome shotgun (WGS) entry which is preliminary data.</text>
</comment>
<name>A0A4Z1DZB6_9STRE</name>
<accession>A0A4Z1DZB6</accession>
<evidence type="ECO:0000313" key="2">
    <source>
        <dbReference type="Proteomes" id="UP000297986"/>
    </source>
</evidence>
<sequence>MLTTIYNNFVHTRYYSISFSHDYYHTINSLKKKLKVSIEEMSTEFINTNKKATSQVSQTDTDE</sequence>
<reference evidence="1 2" key="1">
    <citation type="submission" date="2019-04" db="EMBL/GenBank/DDBJ databases">
        <title>Genome sequencing of Streptococcus rubneri DSM 26920(T).</title>
        <authorList>
            <person name="Kook J.-K."/>
            <person name="Park S.-N."/>
            <person name="Lim Y.K."/>
        </authorList>
    </citation>
    <scope>NUCLEOTIDE SEQUENCE [LARGE SCALE GENOMIC DNA]</scope>
    <source>
        <strain evidence="1 2">DSM 26920</strain>
    </source>
</reference>
<proteinExistence type="predicted"/>